<proteinExistence type="predicted"/>
<evidence type="ECO:0000313" key="1">
    <source>
        <dbReference type="EMBL" id="MBO8455458.1"/>
    </source>
</evidence>
<dbReference type="EMBL" id="JADIMK010000035">
    <property type="protein sequence ID" value="MBO8455458.1"/>
    <property type="molecule type" value="Genomic_DNA"/>
</dbReference>
<comment type="caution">
    <text evidence="1">The sequence shown here is derived from an EMBL/GenBank/DDBJ whole genome shotgun (WGS) entry which is preliminary data.</text>
</comment>
<reference evidence="1" key="2">
    <citation type="journal article" date="2021" name="PeerJ">
        <title>Extensive microbial diversity within the chicken gut microbiome revealed by metagenomics and culture.</title>
        <authorList>
            <person name="Gilroy R."/>
            <person name="Ravi A."/>
            <person name="Getino M."/>
            <person name="Pursley I."/>
            <person name="Horton D.L."/>
            <person name="Alikhan N.F."/>
            <person name="Baker D."/>
            <person name="Gharbi K."/>
            <person name="Hall N."/>
            <person name="Watson M."/>
            <person name="Adriaenssens E.M."/>
            <person name="Foster-Nyarko E."/>
            <person name="Jarju S."/>
            <person name="Secka A."/>
            <person name="Antonio M."/>
            <person name="Oren A."/>
            <person name="Chaudhuri R.R."/>
            <person name="La Ragione R."/>
            <person name="Hildebrand F."/>
            <person name="Pallen M.J."/>
        </authorList>
    </citation>
    <scope>NUCLEOTIDE SEQUENCE</scope>
    <source>
        <strain evidence="1">B1-3475</strain>
    </source>
</reference>
<organism evidence="1 2">
    <name type="scientific">Candidatus Cryptobacteroides intestinigallinarum</name>
    <dbReference type="NCBI Taxonomy" id="2840767"/>
    <lineage>
        <taxon>Bacteria</taxon>
        <taxon>Pseudomonadati</taxon>
        <taxon>Bacteroidota</taxon>
        <taxon>Bacteroidia</taxon>
        <taxon>Bacteroidales</taxon>
        <taxon>Candidatus Cryptobacteroides</taxon>
    </lineage>
</organism>
<evidence type="ECO:0000313" key="2">
    <source>
        <dbReference type="Proteomes" id="UP000823617"/>
    </source>
</evidence>
<reference evidence="1" key="1">
    <citation type="submission" date="2020-10" db="EMBL/GenBank/DDBJ databases">
        <authorList>
            <person name="Gilroy R."/>
        </authorList>
    </citation>
    <scope>NUCLEOTIDE SEQUENCE</scope>
    <source>
        <strain evidence="1">B1-3475</strain>
    </source>
</reference>
<protein>
    <submittedName>
        <fullName evidence="1">FimB/Mfa2 family fimbrial subunit</fullName>
    </submittedName>
</protein>
<gene>
    <name evidence="1" type="ORF">IAC08_03530</name>
</gene>
<name>A0A9D9HKF0_9BACT</name>
<sequence>MENRFDISDIRRPDRAAALFMALSIFCLPSCSDRIGPPETQGQELMRISLATSGVEESASPGITMEGEDAINDVTLFRFSDGVLQETISPSSSGVSGTYTFRVKENAGELRILANSSAVDKLGHLVPGETSLDEFLGLDATPAQMNSDGLLMRGSVTLSGSSAYGLKADLVRSLARLDIRTELAGVEVLEAKVSGFAENGKIHSSVSASDAEGLFSKDFSQAPLAASRERLMYLAAQNDAMITVRVKASYGGGLHLMEVTLPEEIRSNNVYTVDIHGNGAGISASVSEGDWESAPESGTVPAKGGLVDVENSVLPDGVRVSEGKDTVYVSYLGNEFVLALMAEAGSTVTASGNVEGVAVSFSPAGRASLEKVADVHVSARHRVPGSIQERMYLDVSDGTAEKGRVVLMFEANPVKVTGKIRFGLDGVCDFGTYTDGELARIELPSGKRLWTETAADEAPWMISEEISTDAGTADASDASEGRTYRIIGGWKPNDPLADGRVQTASIFISDDDGRHVEEYIVKRRNWGLPVVKMGQTWWCLFNLRGDVKSFEDQITCGEEPAVHDGLMEYLSSAPEEELLELMGDQYQAGNQQGLPLRHDGTAFYHEGMKTTALNFGTADPSLMAPDGYLIPDYDDYLFFSANNNFNLGGIGERPFNNKTGQRLKITIAEREVSFLGQPYGNVSFYDFEYDGSHWVLYGLGHQWNTIAGNIAVKNLLMATYGNSANTWVMEGYAADEKPGENWIKFTANNSTKTRMIRCIKAPVEYIYD</sequence>
<dbReference type="Proteomes" id="UP000823617">
    <property type="component" value="Unassembled WGS sequence"/>
</dbReference>
<accession>A0A9D9HKF0</accession>
<dbReference type="AlphaFoldDB" id="A0A9D9HKF0"/>